<dbReference type="InterPro" id="IPR016685">
    <property type="entry name" value="Silence_cplx_Nase-comp_TudorSN"/>
</dbReference>
<dbReference type="PANTHER" id="PTHR12302:SF2">
    <property type="entry name" value="STAPHYLOCOCCAL NUCLEASE DOMAIN-CONTAINING PROTEIN 1"/>
    <property type="match status" value="1"/>
</dbReference>
<keyword evidence="22" id="KW-1185">Reference proteome</keyword>
<dbReference type="EC" id="1.15.1.1" evidence="6"/>
<feature type="domain" description="Tudor" evidence="19">
    <location>
        <begin position="877"/>
        <end position="937"/>
    </location>
</feature>
<dbReference type="GO" id="GO:0004518">
    <property type="term" value="F:nuclease activity"/>
    <property type="evidence" value="ECO:0007669"/>
    <property type="project" value="TreeGrafter"/>
</dbReference>
<dbReference type="FunFam" id="2.40.50.90:FF:000001">
    <property type="entry name" value="Staphylococcal nuclease domain-containing protein"/>
    <property type="match status" value="1"/>
</dbReference>
<evidence type="ECO:0000256" key="16">
    <source>
        <dbReference type="ARBA" id="ARBA00023002"/>
    </source>
</evidence>
<dbReference type="SMART" id="SM00318">
    <property type="entry name" value="SNc"/>
    <property type="match status" value="4"/>
</dbReference>
<keyword evidence="12" id="KW-0479">Metal-binding</keyword>
<gene>
    <name evidence="21" type="ORF">N7532_006722</name>
</gene>
<dbReference type="FunFam" id="2.60.40.200:FF:000001">
    <property type="entry name" value="Superoxide dismutase [Cu-Zn]"/>
    <property type="match status" value="1"/>
</dbReference>
<dbReference type="GO" id="GO:0031047">
    <property type="term" value="P:regulatory ncRNA-mediated gene silencing"/>
    <property type="evidence" value="ECO:0007669"/>
    <property type="project" value="InterPro"/>
</dbReference>
<organism evidence="21 22">
    <name type="scientific">Penicillium argentinense</name>
    <dbReference type="NCBI Taxonomy" id="1131581"/>
    <lineage>
        <taxon>Eukaryota</taxon>
        <taxon>Fungi</taxon>
        <taxon>Dikarya</taxon>
        <taxon>Ascomycota</taxon>
        <taxon>Pezizomycotina</taxon>
        <taxon>Eurotiomycetes</taxon>
        <taxon>Eurotiomycetidae</taxon>
        <taxon>Eurotiales</taxon>
        <taxon>Aspergillaceae</taxon>
        <taxon>Penicillium</taxon>
    </lineage>
</organism>
<dbReference type="FunFam" id="2.30.30.140:FF:000018">
    <property type="entry name" value="Serine/threonine-protein kinase 31"/>
    <property type="match status" value="1"/>
</dbReference>
<dbReference type="SUPFAM" id="SSF49329">
    <property type="entry name" value="Cu,Zn superoxide dismutase-like"/>
    <property type="match status" value="1"/>
</dbReference>
<comment type="similarity">
    <text evidence="4">Belongs to the Cu-Zn superoxide dismutase family.</text>
</comment>
<evidence type="ECO:0000256" key="8">
    <source>
        <dbReference type="ARBA" id="ARBA00014651"/>
    </source>
</evidence>
<dbReference type="FunFam" id="2.40.50.90:FF:000019">
    <property type="entry name" value="Transcription factor (Snd1/p100), putative"/>
    <property type="match status" value="1"/>
</dbReference>
<dbReference type="CDD" id="cd00175">
    <property type="entry name" value="SNc"/>
    <property type="match status" value="1"/>
</dbReference>
<dbReference type="GO" id="GO:0005634">
    <property type="term" value="C:nucleus"/>
    <property type="evidence" value="ECO:0007669"/>
    <property type="project" value="TreeGrafter"/>
</dbReference>
<dbReference type="PRINTS" id="PR00068">
    <property type="entry name" value="CUZNDISMTASE"/>
</dbReference>
<dbReference type="Proteomes" id="UP001149074">
    <property type="component" value="Unassembled WGS sequence"/>
</dbReference>
<feature type="domain" description="TNase-like" evidence="20">
    <location>
        <begin position="665"/>
        <end position="792"/>
    </location>
</feature>
<keyword evidence="13" id="KW-0677">Repeat</keyword>
<dbReference type="InterPro" id="IPR016071">
    <property type="entry name" value="Staphylococal_nuclease_OB-fold"/>
</dbReference>
<dbReference type="PROSITE" id="PS50830">
    <property type="entry name" value="TNASE_3"/>
    <property type="match status" value="4"/>
</dbReference>
<evidence type="ECO:0000256" key="13">
    <source>
        <dbReference type="ARBA" id="ARBA00022737"/>
    </source>
</evidence>
<feature type="domain" description="TNase-like" evidence="20">
    <location>
        <begin position="499"/>
        <end position="636"/>
    </location>
</feature>
<dbReference type="Gene3D" id="2.60.40.200">
    <property type="entry name" value="Superoxide dismutase, copper/zinc binding domain"/>
    <property type="match status" value="1"/>
</dbReference>
<dbReference type="PIRSF" id="PIRSF017179">
    <property type="entry name" value="RISC-Tudor-SN"/>
    <property type="match status" value="1"/>
</dbReference>
<evidence type="ECO:0000259" key="19">
    <source>
        <dbReference type="PROSITE" id="PS50304"/>
    </source>
</evidence>
<evidence type="ECO:0000313" key="21">
    <source>
        <dbReference type="EMBL" id="KAJ5099721.1"/>
    </source>
</evidence>
<evidence type="ECO:0000256" key="2">
    <source>
        <dbReference type="ARBA" id="ARBA00001947"/>
    </source>
</evidence>
<evidence type="ECO:0000256" key="17">
    <source>
        <dbReference type="ARBA" id="ARBA00023008"/>
    </source>
</evidence>
<dbReference type="Gene3D" id="2.30.30.140">
    <property type="match status" value="1"/>
</dbReference>
<comment type="caution">
    <text evidence="21">The sequence shown here is derived from an EMBL/GenBank/DDBJ whole genome shotgun (WGS) entry which is preliminary data.</text>
</comment>
<dbReference type="InterPro" id="IPR036423">
    <property type="entry name" value="SOD-like_Cu/Zn_dom_sf"/>
</dbReference>
<evidence type="ECO:0000256" key="12">
    <source>
        <dbReference type="ARBA" id="ARBA00022723"/>
    </source>
</evidence>
<evidence type="ECO:0000256" key="5">
    <source>
        <dbReference type="ARBA" id="ARBA00011738"/>
    </source>
</evidence>
<dbReference type="RefSeq" id="XP_056475375.1">
    <property type="nucleotide sequence ID" value="XM_056619216.1"/>
</dbReference>
<dbReference type="GO" id="GO:0005829">
    <property type="term" value="C:cytosol"/>
    <property type="evidence" value="ECO:0007669"/>
    <property type="project" value="TreeGrafter"/>
</dbReference>
<dbReference type="GO" id="GO:0004784">
    <property type="term" value="F:superoxide dismutase activity"/>
    <property type="evidence" value="ECO:0007669"/>
    <property type="project" value="UniProtKB-EC"/>
</dbReference>
<evidence type="ECO:0000256" key="7">
    <source>
        <dbReference type="ARBA" id="ARBA00013404"/>
    </source>
</evidence>
<keyword evidence="16" id="KW-0560">Oxidoreductase</keyword>
<proteinExistence type="inferred from homology"/>
<dbReference type="AlphaFoldDB" id="A0A9W9KBJ4"/>
<dbReference type="SMART" id="SM00333">
    <property type="entry name" value="TUDOR"/>
    <property type="match status" value="1"/>
</dbReference>
<evidence type="ECO:0000313" key="22">
    <source>
        <dbReference type="Proteomes" id="UP001149074"/>
    </source>
</evidence>
<keyword evidence="15" id="KW-0049">Antioxidant</keyword>
<accession>A0A9W9KBJ4</accession>
<comment type="subunit">
    <text evidence="5">Homodimer.</text>
</comment>
<dbReference type="SUPFAM" id="SSF50199">
    <property type="entry name" value="Staphylococcal nuclease"/>
    <property type="match status" value="5"/>
</dbReference>
<reference evidence="21" key="2">
    <citation type="journal article" date="2023" name="IMA Fungus">
        <title>Comparative genomic study of the Penicillium genus elucidates a diverse pangenome and 15 lateral gene transfer events.</title>
        <authorList>
            <person name="Petersen C."/>
            <person name="Sorensen T."/>
            <person name="Nielsen M.R."/>
            <person name="Sondergaard T.E."/>
            <person name="Sorensen J.L."/>
            <person name="Fitzpatrick D.A."/>
            <person name="Frisvad J.C."/>
            <person name="Nielsen K.L."/>
        </authorList>
    </citation>
    <scope>NUCLEOTIDE SEQUENCE</scope>
    <source>
        <strain evidence="21">IBT 30761</strain>
    </source>
</reference>
<evidence type="ECO:0000256" key="11">
    <source>
        <dbReference type="ARBA" id="ARBA00022553"/>
    </source>
</evidence>
<sequence length="1060" mass="115979">MSIVAVLRGDAKISGTVTFEQADENAPTTISWNITGHDANAERAFHVHQFGDNTNGCTSAGPHFNPFGKPHGAPTDADRHVGDLGNFKTDAEGNSVGTTQDKLVKLIGAESVLGRTLVVHAGTDDLGRGGNEESKKTGNAGLRPACGLPLRSFHSNWSFYLFSPLWFSPRFSLSRCSPPSMPFEARVKSVLSGDTVVLSHVANPTQERILSLAYVSAPRLRREGDEAFGFQSREFLRELLVGKVIRFEVIYSIPTGAKREYGIITLPGHNAQLPDISVQEGWTRVREEAGKRGDESEVTLGLLDRLRALESLAQDEKKGVWSGSDKGLIETSYELANGQALVNEHKGQQLEGIIEKVLNGDRVVLRLLIAPQEHLQTVVAVAGIRAPAAKRTTADGKEQAGEPFGDEAFQFFESRLLQRKVKVSLLGVTPQGQLVASLLHPNGNIARFLLEEGLARCQDHHVTLLGQDMAILRQAERSAKDARKGVFTGHVGPKTSGAAAVDYIVSRVLNADTLFLRSKAGQEKKISLTSIRQPKPSDPKQAPFAAEAKEYLRKRVIAKNVKVTVNGKKPANEGYEEREVATVVQGNTNVGLALVEAGYASVIRHRMDDDDRSPDYDALLAAEADAQREGRGMWSPKPPKAKQVVDYSESVQKAKLEVGVLQRSKRIPAVVDFVKSGSRFTVIVPRENAKLTLVLSGIRAPDLPAGRARPEAHDLANRRCMQRDVEIDVETIDKVGGFIGTLYVGKENFTKVLLEEGLATVHAYSAEQSGNANAYFAAEERAKEARKGLWHDWDPSKEAAAAEESEAANGTGNESEAAAPSQRRKDYRDVMVTFVDPSNGRLKLQQIGAGTSALTELMSAFRSFHINKANDTPLPGPPKAGDWVAAKFSEDGDWYRAKVRRNDREKKEAEVVYVDYGNSESLPWSSLRPLTQPQFSSQKLRPQALDAVLSLLQFPTSPDYLEDAVAFVGEQTGNRQLVANVDHIEPDGTLHVTLLDPSVSKSLDQSINADIVLEGMAMVPRKLKAWERASADTLANLRELEEEAKAERRGMWEYGDLTED</sequence>
<dbReference type="GO" id="GO:0031332">
    <property type="term" value="C:RNAi effector complex"/>
    <property type="evidence" value="ECO:0007669"/>
    <property type="project" value="InterPro"/>
</dbReference>
<keyword evidence="11" id="KW-0597">Phosphoprotein</keyword>
<evidence type="ECO:0000256" key="14">
    <source>
        <dbReference type="ARBA" id="ARBA00022833"/>
    </source>
</evidence>
<dbReference type="OrthoDB" id="10023235at2759"/>
<comment type="cofactor">
    <cofactor evidence="2">
        <name>Zn(2+)</name>
        <dbReference type="ChEBI" id="CHEBI:29105"/>
    </cofactor>
</comment>
<evidence type="ECO:0000256" key="3">
    <source>
        <dbReference type="ARBA" id="ARBA00004496"/>
    </source>
</evidence>
<feature type="region of interest" description="Disordered" evidence="18">
    <location>
        <begin position="791"/>
        <end position="824"/>
    </location>
</feature>
<dbReference type="PROSITE" id="PS50304">
    <property type="entry name" value="TUDOR"/>
    <property type="match status" value="1"/>
</dbReference>
<dbReference type="GeneID" id="81358195"/>
<dbReference type="GO" id="GO:0046872">
    <property type="term" value="F:metal ion binding"/>
    <property type="evidence" value="ECO:0007669"/>
    <property type="project" value="UniProtKB-KW"/>
</dbReference>
<dbReference type="Pfam" id="PF00565">
    <property type="entry name" value="SNase"/>
    <property type="match status" value="4"/>
</dbReference>
<dbReference type="Pfam" id="PF00567">
    <property type="entry name" value="TUDOR"/>
    <property type="match status" value="1"/>
</dbReference>
<evidence type="ECO:0000256" key="4">
    <source>
        <dbReference type="ARBA" id="ARBA00010457"/>
    </source>
</evidence>
<dbReference type="GO" id="GO:0003723">
    <property type="term" value="F:RNA binding"/>
    <property type="evidence" value="ECO:0007669"/>
    <property type="project" value="TreeGrafter"/>
</dbReference>
<feature type="domain" description="TNase-like" evidence="20">
    <location>
        <begin position="348"/>
        <end position="489"/>
    </location>
</feature>
<evidence type="ECO:0000256" key="18">
    <source>
        <dbReference type="SAM" id="MobiDB-lite"/>
    </source>
</evidence>
<protein>
    <recommendedName>
        <fullName evidence="7">Probable endonuclease LCL3</fullName>
        <ecNumber evidence="6">1.15.1.1</ecNumber>
    </recommendedName>
    <alternativeName>
        <fullName evidence="8">Probable endonuclease lcl3</fullName>
    </alternativeName>
    <alternativeName>
        <fullName evidence="9">Superoxide dismutase [Cu-Zn]</fullName>
    </alternativeName>
</protein>
<dbReference type="GO" id="GO:0006402">
    <property type="term" value="P:mRNA catabolic process"/>
    <property type="evidence" value="ECO:0007669"/>
    <property type="project" value="TreeGrafter"/>
</dbReference>
<keyword evidence="10" id="KW-0963">Cytoplasm</keyword>
<dbReference type="InterPro" id="IPR002999">
    <property type="entry name" value="Tudor"/>
</dbReference>
<dbReference type="EMBL" id="JAPQKI010000005">
    <property type="protein sequence ID" value="KAJ5099721.1"/>
    <property type="molecule type" value="Genomic_DNA"/>
</dbReference>
<evidence type="ECO:0000256" key="15">
    <source>
        <dbReference type="ARBA" id="ARBA00022862"/>
    </source>
</evidence>
<evidence type="ECO:0000259" key="20">
    <source>
        <dbReference type="PROSITE" id="PS50830"/>
    </source>
</evidence>
<comment type="cofactor">
    <cofactor evidence="1">
        <name>Cu cation</name>
        <dbReference type="ChEBI" id="CHEBI:23378"/>
    </cofactor>
</comment>
<reference evidence="21" key="1">
    <citation type="submission" date="2022-11" db="EMBL/GenBank/DDBJ databases">
        <authorList>
            <person name="Petersen C."/>
        </authorList>
    </citation>
    <scope>NUCLEOTIDE SEQUENCE</scope>
    <source>
        <strain evidence="21">IBT 30761</strain>
    </source>
</reference>
<keyword evidence="17" id="KW-0186">Copper</keyword>
<dbReference type="InterPro" id="IPR035437">
    <property type="entry name" value="SNase_OB-fold_sf"/>
</dbReference>
<dbReference type="PANTHER" id="PTHR12302">
    <property type="entry name" value="EBNA2 BINDING PROTEIN P100"/>
    <property type="match status" value="1"/>
</dbReference>
<name>A0A9W9KBJ4_9EURO</name>
<dbReference type="FunFam" id="2.40.50.90:FF:000010">
    <property type="entry name" value="Ribonuclease"/>
    <property type="match status" value="1"/>
</dbReference>
<dbReference type="InterPro" id="IPR001424">
    <property type="entry name" value="SOD_Cu_Zn_dom"/>
</dbReference>
<comment type="subcellular location">
    <subcellularLocation>
        <location evidence="3">Cytoplasm</location>
    </subcellularLocation>
</comment>
<keyword evidence="14" id="KW-0862">Zinc</keyword>
<dbReference type="SUPFAM" id="SSF63748">
    <property type="entry name" value="Tudor/PWWP/MBT"/>
    <property type="match status" value="1"/>
</dbReference>
<evidence type="ECO:0000256" key="6">
    <source>
        <dbReference type="ARBA" id="ARBA00012682"/>
    </source>
</evidence>
<dbReference type="Gene3D" id="2.40.50.90">
    <property type="match status" value="5"/>
</dbReference>
<evidence type="ECO:0000256" key="9">
    <source>
        <dbReference type="ARBA" id="ARBA00020928"/>
    </source>
</evidence>
<evidence type="ECO:0000256" key="1">
    <source>
        <dbReference type="ARBA" id="ARBA00001935"/>
    </source>
</evidence>
<dbReference type="CDD" id="cd00305">
    <property type="entry name" value="Cu-Zn_Superoxide_Dismutase"/>
    <property type="match status" value="1"/>
</dbReference>
<dbReference type="PROSITE" id="PS00087">
    <property type="entry name" value="SOD_CU_ZN_1"/>
    <property type="match status" value="1"/>
</dbReference>
<dbReference type="InterPro" id="IPR018152">
    <property type="entry name" value="SOD_Cu/Zn_BS"/>
</dbReference>
<feature type="domain" description="TNase-like" evidence="20">
    <location>
        <begin position="181"/>
        <end position="323"/>
    </location>
</feature>
<evidence type="ECO:0000256" key="10">
    <source>
        <dbReference type="ARBA" id="ARBA00022490"/>
    </source>
</evidence>
<dbReference type="FunFam" id="2.40.50.90:FF:000030">
    <property type="entry name" value="Transcription factor (Snd1/p100), putative"/>
    <property type="match status" value="1"/>
</dbReference>
<dbReference type="Pfam" id="PF00080">
    <property type="entry name" value="Sod_Cu"/>
    <property type="match status" value="1"/>
</dbReference>